<dbReference type="EMBL" id="HACG01052210">
    <property type="protein sequence ID" value="CEK99081.1"/>
    <property type="molecule type" value="Transcribed_RNA"/>
</dbReference>
<protein>
    <submittedName>
        <fullName evidence="6">Uncharacterized protein</fullName>
    </submittedName>
</protein>
<reference evidence="6" key="1">
    <citation type="submission" date="2014-12" db="EMBL/GenBank/DDBJ databases">
        <title>Insight into the proteome of Arion vulgaris.</title>
        <authorList>
            <person name="Aradska J."/>
            <person name="Bulat T."/>
            <person name="Smidak R."/>
            <person name="Sarate P."/>
            <person name="Gangsoo J."/>
            <person name="Sialana F."/>
            <person name="Bilban M."/>
            <person name="Lubec G."/>
        </authorList>
    </citation>
    <scope>NUCLEOTIDE SEQUENCE</scope>
    <source>
        <tissue evidence="6">Skin</tissue>
    </source>
</reference>
<evidence type="ECO:0000256" key="2">
    <source>
        <dbReference type="ARBA" id="ARBA00022692"/>
    </source>
</evidence>
<keyword evidence="5" id="KW-0325">Glycoprotein</keyword>
<keyword evidence="4" id="KW-0472">Membrane</keyword>
<gene>
    <name evidence="6" type="primary">ORF220341</name>
</gene>
<dbReference type="GO" id="GO:0004930">
    <property type="term" value="F:G protein-coupled receptor activity"/>
    <property type="evidence" value="ECO:0007669"/>
    <property type="project" value="InterPro"/>
</dbReference>
<dbReference type="AlphaFoldDB" id="A0A0B7C365"/>
<sequence length="70" mass="7448">TINDDSSYVSLGDLNIGGFIMATYSGDKTSCSKTYRKGSISLELAEAIAYAVKLVNEDPNLLPNISVGFV</sequence>
<evidence type="ECO:0000256" key="3">
    <source>
        <dbReference type="ARBA" id="ARBA00022989"/>
    </source>
</evidence>
<proteinExistence type="predicted"/>
<evidence type="ECO:0000256" key="1">
    <source>
        <dbReference type="ARBA" id="ARBA00004370"/>
    </source>
</evidence>
<feature type="non-terminal residue" evidence="6">
    <location>
        <position position="70"/>
    </location>
</feature>
<evidence type="ECO:0000256" key="4">
    <source>
        <dbReference type="ARBA" id="ARBA00023136"/>
    </source>
</evidence>
<keyword evidence="2" id="KW-0812">Transmembrane</keyword>
<dbReference type="PRINTS" id="PR00248">
    <property type="entry name" value="GPCRMGR"/>
</dbReference>
<dbReference type="GO" id="GO:0016020">
    <property type="term" value="C:membrane"/>
    <property type="evidence" value="ECO:0007669"/>
    <property type="project" value="UniProtKB-SubCell"/>
</dbReference>
<dbReference type="Gene3D" id="3.40.50.2300">
    <property type="match status" value="1"/>
</dbReference>
<evidence type="ECO:0000256" key="5">
    <source>
        <dbReference type="ARBA" id="ARBA00023180"/>
    </source>
</evidence>
<accession>A0A0B7C365</accession>
<keyword evidence="3" id="KW-1133">Transmembrane helix</keyword>
<organism evidence="6">
    <name type="scientific">Arion vulgaris</name>
    <dbReference type="NCBI Taxonomy" id="1028688"/>
    <lineage>
        <taxon>Eukaryota</taxon>
        <taxon>Metazoa</taxon>
        <taxon>Spiralia</taxon>
        <taxon>Lophotrochozoa</taxon>
        <taxon>Mollusca</taxon>
        <taxon>Gastropoda</taxon>
        <taxon>Heterobranchia</taxon>
        <taxon>Euthyneura</taxon>
        <taxon>Panpulmonata</taxon>
        <taxon>Eupulmonata</taxon>
        <taxon>Stylommatophora</taxon>
        <taxon>Helicina</taxon>
        <taxon>Arionoidea</taxon>
        <taxon>Arionidae</taxon>
        <taxon>Arion</taxon>
    </lineage>
</organism>
<feature type="non-terminal residue" evidence="6">
    <location>
        <position position="1"/>
    </location>
</feature>
<comment type="subcellular location">
    <subcellularLocation>
        <location evidence="1">Membrane</location>
    </subcellularLocation>
</comment>
<evidence type="ECO:0000313" key="6">
    <source>
        <dbReference type="EMBL" id="CEK99081.1"/>
    </source>
</evidence>
<dbReference type="InterPro" id="IPR000337">
    <property type="entry name" value="GPCR_3"/>
</dbReference>
<name>A0A0B7C365_9EUPU</name>